<accession>A1WNA3</accession>
<dbReference type="Gene3D" id="1.10.10.10">
    <property type="entry name" value="Winged helix-like DNA-binding domain superfamily/Winged helix DNA-binding domain"/>
    <property type="match status" value="1"/>
</dbReference>
<dbReference type="Proteomes" id="UP000000374">
    <property type="component" value="Chromosome"/>
</dbReference>
<dbReference type="GO" id="GO:0000976">
    <property type="term" value="F:transcription cis-regulatory region binding"/>
    <property type="evidence" value="ECO:0007669"/>
    <property type="project" value="TreeGrafter"/>
</dbReference>
<dbReference type="GeneID" id="76461817"/>
<dbReference type="EMBL" id="CP000542">
    <property type="protein sequence ID" value="ABM59110.1"/>
    <property type="molecule type" value="Genomic_DNA"/>
</dbReference>
<keyword evidence="8 9" id="KW-0408">Iron</keyword>
<keyword evidence="9" id="KW-0963">Cytoplasm</keyword>
<name>A1WNA3_VEREI</name>
<evidence type="ECO:0000256" key="4">
    <source>
        <dbReference type="ARBA" id="ARBA00023015"/>
    </source>
</evidence>
<dbReference type="PANTHER" id="PTHR33202:SF22">
    <property type="entry name" value="HYDROGEN PEROXIDE SENSITIVE REPRESSOR"/>
    <property type="match status" value="1"/>
</dbReference>
<evidence type="ECO:0000313" key="12">
    <source>
        <dbReference type="Proteomes" id="UP000000374"/>
    </source>
</evidence>
<keyword evidence="6 9" id="KW-0804">Transcription</keyword>
<keyword evidence="12" id="KW-1185">Reference proteome</keyword>
<feature type="binding site" evidence="7">
    <location>
        <position position="118"/>
    </location>
    <ligand>
        <name>Zn(2+)</name>
        <dbReference type="ChEBI" id="CHEBI:29105"/>
    </ligand>
</feature>
<keyword evidence="7 9" id="KW-0479">Metal-binding</keyword>
<dbReference type="GO" id="GO:0005737">
    <property type="term" value="C:cytoplasm"/>
    <property type="evidence" value="ECO:0007669"/>
    <property type="project" value="UniProtKB-SubCell"/>
</dbReference>
<comment type="cofactor">
    <cofactor evidence="7">
        <name>Zn(2+)</name>
        <dbReference type="ChEBI" id="CHEBI:29105"/>
    </cofactor>
    <text evidence="7">Binds 1 zinc ion per subunit.</text>
</comment>
<protein>
    <recommendedName>
        <fullName evidence="9">Ferric uptake regulation protein</fullName>
    </recommendedName>
</protein>
<keyword evidence="2 9" id="KW-0678">Repressor</keyword>
<dbReference type="CDD" id="cd07153">
    <property type="entry name" value="Fur_like"/>
    <property type="match status" value="1"/>
</dbReference>
<evidence type="ECO:0000256" key="3">
    <source>
        <dbReference type="ARBA" id="ARBA00022833"/>
    </source>
</evidence>
<dbReference type="AlphaFoldDB" id="A1WNA3"/>
<evidence type="ECO:0000256" key="7">
    <source>
        <dbReference type="PIRSR" id="PIRSR602481-1"/>
    </source>
</evidence>
<dbReference type="SUPFAM" id="SSF46785">
    <property type="entry name" value="Winged helix' DNA-binding domain"/>
    <property type="match status" value="1"/>
</dbReference>
<evidence type="ECO:0000256" key="5">
    <source>
        <dbReference type="ARBA" id="ARBA00023125"/>
    </source>
</evidence>
<organism evidence="11 12">
    <name type="scientific">Verminephrobacter eiseniae (strain EF01-2)</name>
    <dbReference type="NCBI Taxonomy" id="391735"/>
    <lineage>
        <taxon>Bacteria</taxon>
        <taxon>Pseudomonadati</taxon>
        <taxon>Pseudomonadota</taxon>
        <taxon>Betaproteobacteria</taxon>
        <taxon>Burkholderiales</taxon>
        <taxon>Comamonadaceae</taxon>
        <taxon>Verminephrobacter</taxon>
    </lineage>
</organism>
<dbReference type="InterPro" id="IPR036388">
    <property type="entry name" value="WH-like_DNA-bd_sf"/>
</dbReference>
<gene>
    <name evidence="9" type="primary">fur</name>
    <name evidence="11" type="ordered locus">Veis_3389</name>
</gene>
<dbReference type="eggNOG" id="COG0735">
    <property type="taxonomic scope" value="Bacteria"/>
</dbReference>
<feature type="binding site" evidence="7">
    <location>
        <position position="84"/>
    </location>
    <ligand>
        <name>Zn(2+)</name>
        <dbReference type="ChEBI" id="CHEBI:29105"/>
    </ligand>
</feature>
<keyword evidence="5 9" id="KW-0238">DNA-binding</keyword>
<dbReference type="GO" id="GO:0045892">
    <property type="term" value="P:negative regulation of DNA-templated transcription"/>
    <property type="evidence" value="ECO:0007669"/>
    <property type="project" value="TreeGrafter"/>
</dbReference>
<feature type="binding site" evidence="7">
    <location>
        <position position="121"/>
    </location>
    <ligand>
        <name>Zn(2+)</name>
        <dbReference type="ChEBI" id="CHEBI:29105"/>
    </ligand>
</feature>
<evidence type="ECO:0000256" key="1">
    <source>
        <dbReference type="ARBA" id="ARBA00007957"/>
    </source>
</evidence>
<dbReference type="Gene3D" id="3.30.1490.190">
    <property type="match status" value="1"/>
</dbReference>
<comment type="subunit">
    <text evidence="9">Homodimer.</text>
</comment>
<dbReference type="STRING" id="391735.Veis_3389"/>
<proteinExistence type="inferred from homology"/>
<reference evidence="12" key="1">
    <citation type="submission" date="2006-12" db="EMBL/GenBank/DDBJ databases">
        <title>Complete sequence of chromosome 1 of Verminephrobacter eiseniae EF01-2.</title>
        <authorList>
            <person name="Copeland A."/>
            <person name="Lucas S."/>
            <person name="Lapidus A."/>
            <person name="Barry K."/>
            <person name="Detter J.C."/>
            <person name="Glavina del Rio T."/>
            <person name="Dalin E."/>
            <person name="Tice H."/>
            <person name="Pitluck S."/>
            <person name="Chertkov O."/>
            <person name="Brettin T."/>
            <person name="Bruce D."/>
            <person name="Han C."/>
            <person name="Tapia R."/>
            <person name="Gilna P."/>
            <person name="Schmutz J."/>
            <person name="Larimer F."/>
            <person name="Land M."/>
            <person name="Hauser L."/>
            <person name="Kyrpides N."/>
            <person name="Kim E."/>
            <person name="Stahl D."/>
            <person name="Richardson P."/>
        </authorList>
    </citation>
    <scope>NUCLEOTIDE SEQUENCE [LARGE SCALE GENOMIC DNA]</scope>
    <source>
        <strain evidence="12">EF01-2</strain>
    </source>
</reference>
<dbReference type="GO" id="GO:1900376">
    <property type="term" value="P:regulation of secondary metabolite biosynthetic process"/>
    <property type="evidence" value="ECO:0007669"/>
    <property type="project" value="TreeGrafter"/>
</dbReference>
<feature type="region of interest" description="Disordered" evidence="10">
    <location>
        <begin position="124"/>
        <end position="145"/>
    </location>
</feature>
<evidence type="ECO:0000256" key="9">
    <source>
        <dbReference type="RuleBase" id="RU364037"/>
    </source>
</evidence>
<evidence type="ECO:0000256" key="2">
    <source>
        <dbReference type="ARBA" id="ARBA00022491"/>
    </source>
</evidence>
<sequence length="145" mass="15917">MERSTRQRSSIRTVMEAAGRPLLPGEILVAAQRDVPNIGLATVYRNLKQLMDAGEIQMVELPGEAPRYELSGHKHHHHFSCKLCHRVFDVHECPGNMMQLAPQGFVVEGHELTLYGRCNDCRSGAASQRPGAAPHVAAPGAGKMR</sequence>
<comment type="cofactor">
    <cofactor evidence="8">
        <name>Mn(2+)</name>
        <dbReference type="ChEBI" id="CHEBI:29035"/>
    </cofactor>
    <cofactor evidence="8">
        <name>Fe(2+)</name>
        <dbReference type="ChEBI" id="CHEBI:29033"/>
    </cofactor>
    <text evidence="8">Binds 1 Mn(2+) or Fe(2+) ion per subunit.</text>
</comment>
<evidence type="ECO:0000256" key="10">
    <source>
        <dbReference type="SAM" id="MobiDB-lite"/>
    </source>
</evidence>
<dbReference type="OrthoDB" id="8659436at2"/>
<keyword evidence="3 7" id="KW-0862">Zinc</keyword>
<evidence type="ECO:0000313" key="11">
    <source>
        <dbReference type="EMBL" id="ABM59110.1"/>
    </source>
</evidence>
<comment type="subcellular location">
    <subcellularLocation>
        <location evidence="9">Cytoplasm</location>
    </subcellularLocation>
</comment>
<dbReference type="InterPro" id="IPR036390">
    <property type="entry name" value="WH_DNA-bd_sf"/>
</dbReference>
<feature type="binding site" evidence="8">
    <location>
        <position position="110"/>
    </location>
    <ligand>
        <name>Fe cation</name>
        <dbReference type="ChEBI" id="CHEBI:24875"/>
    </ligand>
</feature>
<dbReference type="PANTHER" id="PTHR33202">
    <property type="entry name" value="ZINC UPTAKE REGULATION PROTEIN"/>
    <property type="match status" value="1"/>
</dbReference>
<feature type="binding site" evidence="7">
    <location>
        <position position="81"/>
    </location>
    <ligand>
        <name>Zn(2+)</name>
        <dbReference type="ChEBI" id="CHEBI:29105"/>
    </ligand>
</feature>
<dbReference type="HOGENOM" id="CLU_096072_5_1_4"/>
<keyword evidence="4 9" id="KW-0805">Transcription regulation</keyword>
<dbReference type="InterPro" id="IPR002481">
    <property type="entry name" value="FUR"/>
</dbReference>
<dbReference type="RefSeq" id="WP_011811102.1">
    <property type="nucleotide sequence ID" value="NC_008786.1"/>
</dbReference>
<dbReference type="GO" id="GO:0008270">
    <property type="term" value="F:zinc ion binding"/>
    <property type="evidence" value="ECO:0007669"/>
    <property type="project" value="TreeGrafter"/>
</dbReference>
<evidence type="ECO:0000256" key="6">
    <source>
        <dbReference type="ARBA" id="ARBA00023163"/>
    </source>
</evidence>
<dbReference type="KEGG" id="vei:Veis_3389"/>
<dbReference type="GO" id="GO:0003700">
    <property type="term" value="F:DNA-binding transcription factor activity"/>
    <property type="evidence" value="ECO:0007669"/>
    <property type="project" value="UniProtKB-UniRule"/>
</dbReference>
<feature type="compositionally biased region" description="Low complexity" evidence="10">
    <location>
        <begin position="130"/>
        <end position="145"/>
    </location>
</feature>
<dbReference type="InterPro" id="IPR043135">
    <property type="entry name" value="Fur_C"/>
</dbReference>
<dbReference type="Pfam" id="PF01475">
    <property type="entry name" value="FUR"/>
    <property type="match status" value="1"/>
</dbReference>
<feature type="binding site" evidence="8">
    <location>
        <position position="75"/>
    </location>
    <ligand>
        <name>Fe cation</name>
        <dbReference type="ChEBI" id="CHEBI:24875"/>
    </ligand>
</feature>
<evidence type="ECO:0000256" key="8">
    <source>
        <dbReference type="PIRSR" id="PIRSR602481-2"/>
    </source>
</evidence>
<comment type="similarity">
    <text evidence="1 9">Belongs to the Fur family.</text>
</comment>